<dbReference type="Gene3D" id="1.25.40.420">
    <property type="match status" value="1"/>
</dbReference>
<dbReference type="InterPro" id="IPR011333">
    <property type="entry name" value="SKP1/BTB/POZ_sf"/>
</dbReference>
<reference evidence="4 5" key="2">
    <citation type="submission" date="2018-11" db="EMBL/GenBank/DDBJ databases">
        <authorList>
            <consortium name="Pathogen Informatics"/>
        </authorList>
    </citation>
    <scope>NUCLEOTIDE SEQUENCE [LARGE SCALE GENOMIC DNA]</scope>
    <source>
        <strain evidence="4 5">NST_G2</strain>
    </source>
</reference>
<dbReference type="OrthoDB" id="6122406at2759"/>
<gene>
    <name evidence="4" type="ORF">SSLN_LOCUS1303</name>
</gene>
<evidence type="ECO:0000259" key="3">
    <source>
        <dbReference type="PROSITE" id="PS50097"/>
    </source>
</evidence>
<protein>
    <submittedName>
        <fullName evidence="6">BTB domain-containing protein</fullName>
    </submittedName>
</protein>
<dbReference type="STRING" id="70667.A0A183SAQ5"/>
<dbReference type="InterPro" id="IPR000210">
    <property type="entry name" value="BTB/POZ_dom"/>
</dbReference>
<dbReference type="PANTHER" id="PTHR45632:SF3">
    <property type="entry name" value="KELCH-LIKE PROTEIN 32"/>
    <property type="match status" value="1"/>
</dbReference>
<accession>A0A183SAQ5</accession>
<feature type="domain" description="BTB" evidence="3">
    <location>
        <begin position="32"/>
        <end position="108"/>
    </location>
</feature>
<dbReference type="AlphaFoldDB" id="A0A183SAQ5"/>
<dbReference type="EMBL" id="UYSU01002298">
    <property type="protein sequence ID" value="VDL87399.1"/>
    <property type="molecule type" value="Genomic_DNA"/>
</dbReference>
<proteinExistence type="predicted"/>
<dbReference type="InterPro" id="IPR011705">
    <property type="entry name" value="BACK"/>
</dbReference>
<evidence type="ECO:0000256" key="1">
    <source>
        <dbReference type="ARBA" id="ARBA00022441"/>
    </source>
</evidence>
<organism evidence="6">
    <name type="scientific">Schistocephalus solidus</name>
    <name type="common">Tapeworm</name>
    <dbReference type="NCBI Taxonomy" id="70667"/>
    <lineage>
        <taxon>Eukaryota</taxon>
        <taxon>Metazoa</taxon>
        <taxon>Spiralia</taxon>
        <taxon>Lophotrochozoa</taxon>
        <taxon>Platyhelminthes</taxon>
        <taxon>Cestoda</taxon>
        <taxon>Eucestoda</taxon>
        <taxon>Diphyllobothriidea</taxon>
        <taxon>Diphyllobothriidae</taxon>
        <taxon>Schistocephalus</taxon>
    </lineage>
</organism>
<dbReference type="Proteomes" id="UP000275846">
    <property type="component" value="Unassembled WGS sequence"/>
</dbReference>
<dbReference type="Pfam" id="PF00651">
    <property type="entry name" value="BTB"/>
    <property type="match status" value="1"/>
</dbReference>
<evidence type="ECO:0000313" key="5">
    <source>
        <dbReference type="Proteomes" id="UP000275846"/>
    </source>
</evidence>
<dbReference type="Gene3D" id="3.30.710.10">
    <property type="entry name" value="Potassium Channel Kv1.1, Chain A"/>
    <property type="match status" value="1"/>
</dbReference>
<name>A0A183SAQ5_SCHSO</name>
<keyword evidence="2" id="KW-0677">Repeat</keyword>
<dbReference type="SMART" id="SM00875">
    <property type="entry name" value="BACK"/>
    <property type="match status" value="1"/>
</dbReference>
<evidence type="ECO:0000313" key="6">
    <source>
        <dbReference type="WBParaSite" id="SSLN_0000135601-mRNA-1"/>
    </source>
</evidence>
<keyword evidence="5" id="KW-1185">Reference proteome</keyword>
<evidence type="ECO:0000313" key="4">
    <source>
        <dbReference type="EMBL" id="VDL87399.1"/>
    </source>
</evidence>
<reference evidence="6" key="1">
    <citation type="submission" date="2016-06" db="UniProtKB">
        <authorList>
            <consortium name="WormBaseParasite"/>
        </authorList>
    </citation>
    <scope>IDENTIFICATION</scope>
</reference>
<keyword evidence="1" id="KW-0880">Kelch repeat</keyword>
<dbReference type="PROSITE" id="PS50097">
    <property type="entry name" value="BTB"/>
    <property type="match status" value="1"/>
</dbReference>
<sequence>MALAPSEIFEDAFPLFRSCPTLNEIRLAEEIKDLTIEAQDGAVLYAHRIILAARIPCLRESFSGPHREQNPLVRWSTVPLSCPLYRVTLENLATTWDFASSLNIDLLTEKCLSLMRQRFEEFVATDLFLRIPADTVLTLLRSDDLSVESSEQVIGAISLWVGAGEKADNEKLKVHAPAMLKEVQWHQTTYECRSCLIERYPTFQKSPECL</sequence>
<dbReference type="SUPFAM" id="SSF54695">
    <property type="entry name" value="POZ domain"/>
    <property type="match status" value="1"/>
</dbReference>
<dbReference type="PANTHER" id="PTHR45632">
    <property type="entry name" value="LD33804P"/>
    <property type="match status" value="1"/>
</dbReference>
<dbReference type="WBParaSite" id="SSLN_0000135601-mRNA-1">
    <property type="protein sequence ID" value="SSLN_0000135601-mRNA-1"/>
    <property type="gene ID" value="SSLN_0000135601"/>
</dbReference>
<evidence type="ECO:0000256" key="2">
    <source>
        <dbReference type="ARBA" id="ARBA00022737"/>
    </source>
</evidence>
<dbReference type="Pfam" id="PF07707">
    <property type="entry name" value="BACK"/>
    <property type="match status" value="1"/>
</dbReference>